<evidence type="ECO:0000313" key="2">
    <source>
        <dbReference type="Proteomes" id="UP000228964"/>
    </source>
</evidence>
<dbReference type="EMBL" id="PFAO01000049">
    <property type="protein sequence ID" value="PIT95060.1"/>
    <property type="molecule type" value="Genomic_DNA"/>
</dbReference>
<organism evidence="1 2">
    <name type="scientific">Candidatus Falkowbacteria bacterium CG10_big_fil_rev_8_21_14_0_10_38_22</name>
    <dbReference type="NCBI Taxonomy" id="1974564"/>
    <lineage>
        <taxon>Bacteria</taxon>
        <taxon>Candidatus Falkowiibacteriota</taxon>
    </lineage>
</organism>
<proteinExistence type="predicted"/>
<dbReference type="Proteomes" id="UP000228964">
    <property type="component" value="Unassembled WGS sequence"/>
</dbReference>
<comment type="caution">
    <text evidence="1">The sequence shown here is derived from an EMBL/GenBank/DDBJ whole genome shotgun (WGS) entry which is preliminary data.</text>
</comment>
<sequence length="103" mass="11481">MSPLPFRNYKAICGFRKGKDLTSLSLFWKEGAPHPTPLLSKEREMSAEACRAGGVDFFEISLLNLIRFSLNALQTFAGQAIKNTLRNSVFLNKNGCFSPELVL</sequence>
<evidence type="ECO:0000313" key="1">
    <source>
        <dbReference type="EMBL" id="PIT95060.1"/>
    </source>
</evidence>
<name>A0A2M6WQK6_9BACT</name>
<dbReference type="AlphaFoldDB" id="A0A2M6WQK6"/>
<accession>A0A2M6WQK6</accession>
<protein>
    <submittedName>
        <fullName evidence="1">Uncharacterized protein</fullName>
    </submittedName>
</protein>
<gene>
    <name evidence="1" type="ORF">COT96_02040</name>
</gene>
<reference evidence="2" key="1">
    <citation type="submission" date="2017-09" db="EMBL/GenBank/DDBJ databases">
        <title>Depth-based differentiation of microbial function through sediment-hosted aquifers and enrichment of novel symbionts in the deep terrestrial subsurface.</title>
        <authorList>
            <person name="Probst A.J."/>
            <person name="Ladd B."/>
            <person name="Jarett J.K."/>
            <person name="Geller-Mcgrath D.E."/>
            <person name="Sieber C.M.K."/>
            <person name="Emerson J.B."/>
            <person name="Anantharaman K."/>
            <person name="Thomas B.C."/>
            <person name="Malmstrom R."/>
            <person name="Stieglmeier M."/>
            <person name="Klingl A."/>
            <person name="Woyke T."/>
            <person name="Ryan C.M."/>
            <person name="Banfield J.F."/>
        </authorList>
    </citation>
    <scope>NUCLEOTIDE SEQUENCE [LARGE SCALE GENOMIC DNA]</scope>
</reference>